<protein>
    <recommendedName>
        <fullName evidence="4">Large ribosomal subunit protein bL21</fullName>
    </recommendedName>
</protein>
<dbReference type="Proteomes" id="UP000503336">
    <property type="component" value="Chromosome"/>
</dbReference>
<dbReference type="InterPro" id="IPR028909">
    <property type="entry name" value="bL21-like"/>
</dbReference>
<evidence type="ECO:0000256" key="4">
    <source>
        <dbReference type="HAMAP-Rule" id="MF_01363"/>
    </source>
</evidence>
<comment type="similarity">
    <text evidence="1 4 5">Belongs to the bacterial ribosomal protein bL21 family.</text>
</comment>
<dbReference type="GO" id="GO:0005737">
    <property type="term" value="C:cytoplasm"/>
    <property type="evidence" value="ECO:0007669"/>
    <property type="project" value="UniProtKB-ARBA"/>
</dbReference>
<dbReference type="AlphaFoldDB" id="A0A7L5BUQ0"/>
<organism evidence="6 7">
    <name type="scientific">Pikeienuella piscinae</name>
    <dbReference type="NCBI Taxonomy" id="2748098"/>
    <lineage>
        <taxon>Bacteria</taxon>
        <taxon>Pseudomonadati</taxon>
        <taxon>Pseudomonadota</taxon>
        <taxon>Alphaproteobacteria</taxon>
        <taxon>Rhodobacterales</taxon>
        <taxon>Paracoccaceae</taxon>
        <taxon>Pikeienuella</taxon>
    </lineage>
</organism>
<keyword evidence="4 5" id="KW-0699">rRNA-binding</keyword>
<dbReference type="EMBL" id="CP049056">
    <property type="protein sequence ID" value="QIE54753.1"/>
    <property type="molecule type" value="Genomic_DNA"/>
</dbReference>
<dbReference type="GO" id="GO:0019843">
    <property type="term" value="F:rRNA binding"/>
    <property type="evidence" value="ECO:0007669"/>
    <property type="project" value="UniProtKB-UniRule"/>
</dbReference>
<keyword evidence="7" id="KW-1185">Reference proteome</keyword>
<gene>
    <name evidence="4 6" type="primary">rplU</name>
    <name evidence="6" type="ORF">G5B40_04430</name>
</gene>
<dbReference type="GO" id="GO:1990904">
    <property type="term" value="C:ribonucleoprotein complex"/>
    <property type="evidence" value="ECO:0007669"/>
    <property type="project" value="UniProtKB-KW"/>
</dbReference>
<keyword evidence="3 4" id="KW-0687">Ribonucleoprotein</keyword>
<comment type="subunit">
    <text evidence="4">Part of the 50S ribosomal subunit. Contacts protein L20.</text>
</comment>
<evidence type="ECO:0000256" key="5">
    <source>
        <dbReference type="RuleBase" id="RU000562"/>
    </source>
</evidence>
<dbReference type="NCBIfam" id="TIGR00061">
    <property type="entry name" value="L21"/>
    <property type="match status" value="1"/>
</dbReference>
<dbReference type="GO" id="GO:0003735">
    <property type="term" value="F:structural constituent of ribosome"/>
    <property type="evidence" value="ECO:0007669"/>
    <property type="project" value="InterPro"/>
</dbReference>
<dbReference type="PANTHER" id="PTHR21349:SF0">
    <property type="entry name" value="LARGE RIBOSOMAL SUBUNIT PROTEIN BL21M"/>
    <property type="match status" value="1"/>
</dbReference>
<name>A0A7L5BUQ0_9RHOB</name>
<evidence type="ECO:0000313" key="6">
    <source>
        <dbReference type="EMBL" id="QIE54753.1"/>
    </source>
</evidence>
<reference evidence="6 7" key="1">
    <citation type="submission" date="2020-02" db="EMBL/GenBank/DDBJ databases">
        <title>complete genome sequence of Rhodobacteraceae bacterium.</title>
        <authorList>
            <person name="Park J."/>
            <person name="Kim Y.-S."/>
            <person name="Kim K.-H."/>
        </authorList>
    </citation>
    <scope>NUCLEOTIDE SEQUENCE [LARGE SCALE GENOMIC DNA]</scope>
    <source>
        <strain evidence="6 7">RR4-56</strain>
    </source>
</reference>
<dbReference type="KEGG" id="hdh:G5B40_04430"/>
<dbReference type="Pfam" id="PF00829">
    <property type="entry name" value="Ribosomal_L21p"/>
    <property type="match status" value="1"/>
</dbReference>
<dbReference type="HAMAP" id="MF_01363">
    <property type="entry name" value="Ribosomal_bL21"/>
    <property type="match status" value="1"/>
</dbReference>
<dbReference type="GO" id="GO:0005840">
    <property type="term" value="C:ribosome"/>
    <property type="evidence" value="ECO:0007669"/>
    <property type="project" value="UniProtKB-KW"/>
</dbReference>
<evidence type="ECO:0000256" key="2">
    <source>
        <dbReference type="ARBA" id="ARBA00022980"/>
    </source>
</evidence>
<keyword evidence="2 4" id="KW-0689">Ribosomal protein</keyword>
<sequence length="105" mass="11168">MFAVIKTGGKQYKVAANDVLTVERLAAEAGDTVSFDEVLMLGGEDGVTVGAPRVAGAAVSAEVLEQTRGPKLIAFKRRRRKSSSKSRVGHRQNLTVVRITAISAE</sequence>
<evidence type="ECO:0000256" key="3">
    <source>
        <dbReference type="ARBA" id="ARBA00023274"/>
    </source>
</evidence>
<keyword evidence="4 5" id="KW-0694">RNA-binding</keyword>
<comment type="function">
    <text evidence="4 5">This protein binds to 23S rRNA in the presence of protein L20.</text>
</comment>
<evidence type="ECO:0000256" key="1">
    <source>
        <dbReference type="ARBA" id="ARBA00008563"/>
    </source>
</evidence>
<dbReference type="SUPFAM" id="SSF141091">
    <property type="entry name" value="L21p-like"/>
    <property type="match status" value="1"/>
</dbReference>
<evidence type="ECO:0000313" key="7">
    <source>
        <dbReference type="Proteomes" id="UP000503336"/>
    </source>
</evidence>
<dbReference type="PANTHER" id="PTHR21349">
    <property type="entry name" value="50S RIBOSOMAL PROTEIN L21"/>
    <property type="match status" value="1"/>
</dbReference>
<dbReference type="GO" id="GO:0006412">
    <property type="term" value="P:translation"/>
    <property type="evidence" value="ECO:0007669"/>
    <property type="project" value="UniProtKB-UniRule"/>
</dbReference>
<proteinExistence type="inferred from homology"/>
<dbReference type="InterPro" id="IPR001787">
    <property type="entry name" value="Ribosomal_bL21"/>
</dbReference>
<accession>A0A7L5BUQ0</accession>
<dbReference type="InterPro" id="IPR036164">
    <property type="entry name" value="bL21-like_sf"/>
</dbReference>